<dbReference type="Gene3D" id="3.40.50.200">
    <property type="entry name" value="Peptidase S8/S53 domain"/>
    <property type="match status" value="1"/>
</dbReference>
<dbReference type="PROSITE" id="PS00138">
    <property type="entry name" value="SUBTILASE_SER"/>
    <property type="match status" value="1"/>
</dbReference>
<dbReference type="AlphaFoldDB" id="A0A1R4IA00"/>
<dbReference type="InterPro" id="IPR000209">
    <property type="entry name" value="Peptidase_S8/S53_dom"/>
</dbReference>
<evidence type="ECO:0000256" key="2">
    <source>
        <dbReference type="ARBA" id="ARBA00022670"/>
    </source>
</evidence>
<evidence type="ECO:0000256" key="4">
    <source>
        <dbReference type="ARBA" id="ARBA00022825"/>
    </source>
</evidence>
<evidence type="ECO:0000256" key="6">
    <source>
        <dbReference type="SAM" id="MobiDB-lite"/>
    </source>
</evidence>
<dbReference type="InterPro" id="IPR023828">
    <property type="entry name" value="Peptidase_S8_Ser-AS"/>
</dbReference>
<gene>
    <name evidence="9" type="ORF">FM104_00890</name>
</gene>
<keyword evidence="7" id="KW-0472">Membrane</keyword>
<evidence type="ECO:0000256" key="1">
    <source>
        <dbReference type="ARBA" id="ARBA00011073"/>
    </source>
</evidence>
<feature type="compositionally biased region" description="Basic and acidic residues" evidence="6">
    <location>
        <begin position="58"/>
        <end position="70"/>
    </location>
</feature>
<feature type="compositionally biased region" description="Basic and acidic residues" evidence="6">
    <location>
        <begin position="38"/>
        <end position="52"/>
    </location>
</feature>
<accession>A0A1R4IA00</accession>
<dbReference type="PRINTS" id="PR00723">
    <property type="entry name" value="SUBTILISIN"/>
</dbReference>
<evidence type="ECO:0000256" key="3">
    <source>
        <dbReference type="ARBA" id="ARBA00022801"/>
    </source>
</evidence>
<keyword evidence="7" id="KW-0812">Transmembrane</keyword>
<evidence type="ECO:0000313" key="9">
    <source>
        <dbReference type="EMBL" id="SJN16434.1"/>
    </source>
</evidence>
<protein>
    <submittedName>
        <fullName evidence="9">Outer membrane stress sensor protease DegS</fullName>
    </submittedName>
</protein>
<dbReference type="Proteomes" id="UP000196320">
    <property type="component" value="Unassembled WGS sequence"/>
</dbReference>
<dbReference type="PANTHER" id="PTHR43806:SF11">
    <property type="entry name" value="CEREVISIN-RELATED"/>
    <property type="match status" value="1"/>
</dbReference>
<keyword evidence="2 5" id="KW-0645">Protease</keyword>
<evidence type="ECO:0000256" key="7">
    <source>
        <dbReference type="SAM" id="Phobius"/>
    </source>
</evidence>
<feature type="compositionally biased region" description="Basic and acidic residues" evidence="6">
    <location>
        <begin position="586"/>
        <end position="598"/>
    </location>
</feature>
<feature type="transmembrane region" description="Helical" evidence="7">
    <location>
        <begin position="553"/>
        <end position="578"/>
    </location>
</feature>
<feature type="region of interest" description="Disordered" evidence="6">
    <location>
        <begin position="586"/>
        <end position="605"/>
    </location>
</feature>
<dbReference type="InterPro" id="IPR015500">
    <property type="entry name" value="Peptidase_S8_subtilisin-rel"/>
</dbReference>
<evidence type="ECO:0000259" key="8">
    <source>
        <dbReference type="Pfam" id="PF00082"/>
    </source>
</evidence>
<keyword evidence="3 5" id="KW-0378">Hydrolase</keyword>
<dbReference type="SUPFAM" id="SSF52743">
    <property type="entry name" value="Subtilisin-like"/>
    <property type="match status" value="1"/>
</dbReference>
<feature type="domain" description="Peptidase S8/S53" evidence="8">
    <location>
        <begin position="218"/>
        <end position="483"/>
    </location>
</feature>
<reference evidence="9 10" key="1">
    <citation type="submission" date="2017-02" db="EMBL/GenBank/DDBJ databases">
        <authorList>
            <person name="Peterson S.W."/>
        </authorList>
    </citation>
    <scope>NUCLEOTIDE SEQUENCE [LARGE SCALE GENOMIC DNA]</scope>
    <source>
        <strain evidence="9 10">B Mb 05.01</strain>
    </source>
</reference>
<dbReference type="GO" id="GO:0006508">
    <property type="term" value="P:proteolysis"/>
    <property type="evidence" value="ECO:0007669"/>
    <property type="project" value="UniProtKB-KW"/>
</dbReference>
<name>A0A1R4IA00_9MICO</name>
<proteinExistence type="inferred from homology"/>
<keyword evidence="10" id="KW-1185">Reference proteome</keyword>
<feature type="active site" description="Charge relay system" evidence="5">
    <location>
        <position position="227"/>
    </location>
</feature>
<dbReference type="PANTHER" id="PTHR43806">
    <property type="entry name" value="PEPTIDASE S8"/>
    <property type="match status" value="1"/>
</dbReference>
<dbReference type="InterPro" id="IPR036852">
    <property type="entry name" value="Peptidase_S8/S53_dom_sf"/>
</dbReference>
<dbReference type="GO" id="GO:0004252">
    <property type="term" value="F:serine-type endopeptidase activity"/>
    <property type="evidence" value="ECO:0007669"/>
    <property type="project" value="UniProtKB-UniRule"/>
</dbReference>
<sequence>MVGRNHGIRGAVRRGRPRIPRGAQGGGSAEGDILHPANDCERGTAGDLRDPDGAGGRDQLRDGVRSHEQRCGPGSSDRVEPLLRSLAGCRWQLWASDVQRADARAERSRYWSRWRVRPNDSQPSQVPGQQRLPASLCTVGRTSHRRSMFRLTTTTGPALLLGLSLALGGSLTATAVEFTTPTPSPAPSPDASLQSSVREQEFWLESLSIPDAWGTTRGEGQTIAVIDTGIGRGSPVFEGVVGGKDFSGVGTLDGRTPVGVQDRDHGSLVASVAAGRDTLDGTAMIGVAPDADLLSASIGFPGSQSNIPFTRQVADAIFWSVDNGADVINLSFTTNTLDWDESWDEAFLYAYDHDVVIVVAAGNRGSGTNMVGAPATIPGVLVVGGIDRSGFASQEASTQGITIGVSAPSEELVGVTAEGAVVNWYGTSAATPIVTGIVALVRAAHPELTAGQVINRIELTADPVGSGPAGGIGNGPDPLYGYGIANAGLAVTADILAAGDEPGELLREWIKLHRRAKTVPAPDPAPGAVEIPPLPAPDNPTAVSPLLPSEESLLYGTLPLFAFTISGVLVGLVVTAAIKRVRLAREAEQGRNAPDERRHRSTSSV</sequence>
<keyword evidence="7" id="KW-1133">Transmembrane helix</keyword>
<dbReference type="CDD" id="cd00306">
    <property type="entry name" value="Peptidases_S8_S53"/>
    <property type="match status" value="1"/>
</dbReference>
<feature type="active site" description="Charge relay system" evidence="5">
    <location>
        <position position="265"/>
    </location>
</feature>
<dbReference type="InterPro" id="IPR050131">
    <property type="entry name" value="Peptidase_S8_subtilisin-like"/>
</dbReference>
<dbReference type="PROSITE" id="PS51892">
    <property type="entry name" value="SUBTILASE"/>
    <property type="match status" value="1"/>
</dbReference>
<comment type="similarity">
    <text evidence="1 5">Belongs to the peptidase S8 family.</text>
</comment>
<dbReference type="EMBL" id="FUKO01000003">
    <property type="protein sequence ID" value="SJN16434.1"/>
    <property type="molecule type" value="Genomic_DNA"/>
</dbReference>
<dbReference type="Pfam" id="PF00082">
    <property type="entry name" value="Peptidase_S8"/>
    <property type="match status" value="1"/>
</dbReference>
<evidence type="ECO:0000313" key="10">
    <source>
        <dbReference type="Proteomes" id="UP000196320"/>
    </source>
</evidence>
<dbReference type="PROSITE" id="PS00137">
    <property type="entry name" value="SUBTILASE_HIS"/>
    <property type="match status" value="1"/>
</dbReference>
<evidence type="ECO:0000256" key="5">
    <source>
        <dbReference type="PROSITE-ProRule" id="PRU01240"/>
    </source>
</evidence>
<organism evidence="9 10">
    <name type="scientific">Microbacterium esteraromaticum</name>
    <dbReference type="NCBI Taxonomy" id="57043"/>
    <lineage>
        <taxon>Bacteria</taxon>
        <taxon>Bacillati</taxon>
        <taxon>Actinomycetota</taxon>
        <taxon>Actinomycetes</taxon>
        <taxon>Micrococcales</taxon>
        <taxon>Microbacteriaceae</taxon>
        <taxon>Microbacterium</taxon>
    </lineage>
</organism>
<feature type="active site" description="Charge relay system" evidence="5">
    <location>
        <position position="428"/>
    </location>
</feature>
<feature type="region of interest" description="Disordered" evidence="6">
    <location>
        <begin position="1"/>
        <end position="79"/>
    </location>
</feature>
<keyword evidence="4 5" id="KW-0720">Serine protease</keyword>
<dbReference type="InterPro" id="IPR022398">
    <property type="entry name" value="Peptidase_S8_His-AS"/>
</dbReference>